<evidence type="ECO:0000313" key="2">
    <source>
        <dbReference type="Proteomes" id="UP000279959"/>
    </source>
</evidence>
<dbReference type="AlphaFoldDB" id="A0A494WD29"/>
<protein>
    <submittedName>
        <fullName evidence="1">Uncharacterized protein</fullName>
    </submittedName>
</protein>
<dbReference type="Proteomes" id="UP000279959">
    <property type="component" value="Chromosome"/>
</dbReference>
<sequence>MTEGGQAERTLIEDLIATALLNMLADPQVNLHDAARGTRQGEVDWAREAARDPLLQRKILLAMRQLGSPPAWALDMSGLTAEQWNDEIDWFVGRASQGPAKIIDFEKMRHPKG</sequence>
<name>A0A494WD29_9SPHN</name>
<reference evidence="1 2" key="1">
    <citation type="submission" date="2018-05" db="EMBL/GenBank/DDBJ databases">
        <title>Complete Genome Sequence of the Nonylphenol-Degrading Bacterium Sphingobium amiense DSM 16289T.</title>
        <authorList>
            <person name="Ootsuka M."/>
            <person name="Nishizawa T."/>
            <person name="Ohta H."/>
        </authorList>
    </citation>
    <scope>NUCLEOTIDE SEQUENCE [LARGE SCALE GENOMIC DNA]</scope>
    <source>
        <strain evidence="1 2">DSM 16289</strain>
    </source>
</reference>
<dbReference type="KEGG" id="sami:SAMIE_1017400"/>
<evidence type="ECO:0000313" key="1">
    <source>
        <dbReference type="EMBL" id="BBD98239.1"/>
    </source>
</evidence>
<keyword evidence="2" id="KW-1185">Reference proteome</keyword>
<proteinExistence type="predicted"/>
<dbReference type="EMBL" id="AP018664">
    <property type="protein sequence ID" value="BBD98239.1"/>
    <property type="molecule type" value="Genomic_DNA"/>
</dbReference>
<organism evidence="1 2">
    <name type="scientific">Sphingobium amiense</name>
    <dbReference type="NCBI Taxonomy" id="135719"/>
    <lineage>
        <taxon>Bacteria</taxon>
        <taxon>Pseudomonadati</taxon>
        <taxon>Pseudomonadota</taxon>
        <taxon>Alphaproteobacteria</taxon>
        <taxon>Sphingomonadales</taxon>
        <taxon>Sphingomonadaceae</taxon>
        <taxon>Sphingobium</taxon>
    </lineage>
</organism>
<accession>A0A494WD29</accession>
<gene>
    <name evidence="1" type="ORF">SAMIE_1017400</name>
</gene>